<keyword evidence="1" id="KW-0285">Flavoprotein</keyword>
<dbReference type="SUPFAM" id="SSF51412">
    <property type="entry name" value="Inosine monophosphate dehydrogenase (IMPDH)"/>
    <property type="match status" value="1"/>
</dbReference>
<evidence type="ECO:0000256" key="2">
    <source>
        <dbReference type="ARBA" id="ARBA00022643"/>
    </source>
</evidence>
<organism evidence="4 5">
    <name type="scientific">Spongiibacter nanhainus</name>
    <dbReference type="NCBI Taxonomy" id="2794344"/>
    <lineage>
        <taxon>Bacteria</taxon>
        <taxon>Pseudomonadati</taxon>
        <taxon>Pseudomonadota</taxon>
        <taxon>Gammaproteobacteria</taxon>
        <taxon>Cellvibrionales</taxon>
        <taxon>Spongiibacteraceae</taxon>
        <taxon>Spongiibacter</taxon>
    </lineage>
</organism>
<protein>
    <submittedName>
        <fullName evidence="4">Nitronate monooxygenase</fullName>
    </submittedName>
</protein>
<keyword evidence="3" id="KW-0560">Oxidoreductase</keyword>
<dbReference type="KEGG" id="snan:I6N98_01220"/>
<reference evidence="4 5" key="1">
    <citation type="submission" date="2020-12" db="EMBL/GenBank/DDBJ databases">
        <authorList>
            <person name="Shan Y."/>
        </authorList>
    </citation>
    <scope>NUCLEOTIDE SEQUENCE [LARGE SCALE GENOMIC DNA]</scope>
    <source>
        <strain evidence="5">csc3.9</strain>
    </source>
</reference>
<dbReference type="PANTHER" id="PTHR32332:SF38">
    <property type="entry name" value="MONOOXYGENASE RV1533-RELATED"/>
    <property type="match status" value="1"/>
</dbReference>
<evidence type="ECO:0000313" key="5">
    <source>
        <dbReference type="Proteomes" id="UP000596063"/>
    </source>
</evidence>
<gene>
    <name evidence="4" type="ORF">I6N98_01220</name>
</gene>
<accession>A0A7T4R156</accession>
<keyword evidence="5" id="KW-1185">Reference proteome</keyword>
<dbReference type="InterPro" id="IPR004136">
    <property type="entry name" value="NMO"/>
</dbReference>
<keyword evidence="2" id="KW-0288">FMN</keyword>
<dbReference type="Gene3D" id="3.20.20.70">
    <property type="entry name" value="Aldolase class I"/>
    <property type="match status" value="1"/>
</dbReference>
<dbReference type="Proteomes" id="UP000596063">
    <property type="component" value="Chromosome"/>
</dbReference>
<evidence type="ECO:0000256" key="1">
    <source>
        <dbReference type="ARBA" id="ARBA00022630"/>
    </source>
</evidence>
<keyword evidence="4" id="KW-0503">Monooxygenase</keyword>
<dbReference type="InterPro" id="IPR013785">
    <property type="entry name" value="Aldolase_TIM"/>
</dbReference>
<dbReference type="PANTHER" id="PTHR32332">
    <property type="entry name" value="2-NITROPROPANE DIOXYGENASE"/>
    <property type="match status" value="1"/>
</dbReference>
<sequence>MHTELCDKLGIEYPIFAFTHCRDVVVAVSKAGGIGVLGAVGFSPEELKEELDWIDEHIGDLPYGVDIVIPQKYEGMGDMSPEDLEKQLWSMVPEEHIEFAQKLLADHGVPEWPDGSHSMGLLGWTEATATPLLEEALTRPKCKLIANALGTPPADKVKRIQDSGRLVGALCGKVKQVVAHKEAGLDFIIAQGGEGGGHTGDVGSVVFWPQAVAAAGDIPVLAAGGIGSGQQMLAAMSMGCAGVWTGSLWLTVEEAHAEPAQKESLLKASSEDTVRSRSWTGKPCRMLKNDWTEAWEDPANPKPLGMPLQGLVTGDGIRRTAKYAAVGDCQKVAFNPVGQVVGQINQVESTRQVIFRLVTEYVDALDRVNSLMPEA</sequence>
<dbReference type="Pfam" id="PF03060">
    <property type="entry name" value="NMO"/>
    <property type="match status" value="1"/>
</dbReference>
<dbReference type="CDD" id="cd04730">
    <property type="entry name" value="NPD_like"/>
    <property type="match status" value="1"/>
</dbReference>
<dbReference type="GO" id="GO:0018580">
    <property type="term" value="F:nitronate monooxygenase activity"/>
    <property type="evidence" value="ECO:0007669"/>
    <property type="project" value="InterPro"/>
</dbReference>
<dbReference type="EMBL" id="CP066167">
    <property type="protein sequence ID" value="QQD18525.1"/>
    <property type="molecule type" value="Genomic_DNA"/>
</dbReference>
<evidence type="ECO:0000256" key="3">
    <source>
        <dbReference type="ARBA" id="ARBA00023002"/>
    </source>
</evidence>
<dbReference type="RefSeq" id="WP_198570016.1">
    <property type="nucleotide sequence ID" value="NZ_CP066167.1"/>
</dbReference>
<name>A0A7T4R156_9GAMM</name>
<evidence type="ECO:0000313" key="4">
    <source>
        <dbReference type="EMBL" id="QQD18525.1"/>
    </source>
</evidence>
<proteinExistence type="predicted"/>
<dbReference type="AlphaFoldDB" id="A0A7T4R156"/>